<feature type="region of interest" description="Disordered" evidence="1">
    <location>
        <begin position="30"/>
        <end position="64"/>
    </location>
</feature>
<accession>A0A5H7NS72</accession>
<reference evidence="2" key="1">
    <citation type="submission" date="2018-07" db="EMBL/GenBank/DDBJ databases">
        <authorList>
            <consortium name="PulseNet: The National Subtyping Network for Foodborne Disease Surveillance"/>
            <person name="Tarr C.L."/>
            <person name="Trees E."/>
            <person name="Katz L.S."/>
            <person name="Carleton-Romer H.A."/>
            <person name="Stroika S."/>
            <person name="Kucerova Z."/>
            <person name="Roache K.F."/>
            <person name="Sabol A.L."/>
            <person name="Besser J."/>
            <person name="Gerner-Smidt P."/>
        </authorList>
    </citation>
    <scope>NUCLEOTIDE SEQUENCE</scope>
    <source>
        <strain evidence="2">2015AM-0391</strain>
    </source>
</reference>
<gene>
    <name evidence="2" type="ORF">CG757_23955</name>
</gene>
<dbReference type="AlphaFoldDB" id="A0A5H7NS72"/>
<name>A0A5H7NS72_SALET</name>
<protein>
    <submittedName>
        <fullName evidence="2">Molecular chaperone GroEL</fullName>
    </submittedName>
</protein>
<comment type="caution">
    <text evidence="2">The sequence shown here is derived from an EMBL/GenBank/DDBJ whole genome shotgun (WGS) entry which is preliminary data.</text>
</comment>
<evidence type="ECO:0000313" key="2">
    <source>
        <dbReference type="EMBL" id="ECT9339577.1"/>
    </source>
</evidence>
<organism evidence="2">
    <name type="scientific">Salmonella enterica subsp. enterica serovar Cotham</name>
    <dbReference type="NCBI Taxonomy" id="2572724"/>
    <lineage>
        <taxon>Bacteria</taxon>
        <taxon>Pseudomonadati</taxon>
        <taxon>Pseudomonadota</taxon>
        <taxon>Gammaproteobacteria</taxon>
        <taxon>Enterobacterales</taxon>
        <taxon>Enterobacteriaceae</taxon>
        <taxon>Salmonella</taxon>
    </lineage>
</organism>
<proteinExistence type="predicted"/>
<sequence>MYIMSKNKINEQTEKLKNLVGSARLQTSTQMAAKNDAAHGGDEISNEAKGSEKPIQVTERPEPVRTKAKNLKAIPVTYFEAHDELKATCKTSLDFSSYIIEAIREKLERDGAIGS</sequence>
<evidence type="ECO:0000256" key="1">
    <source>
        <dbReference type="SAM" id="MobiDB-lite"/>
    </source>
</evidence>
<dbReference type="EMBL" id="AAKOIS010000011">
    <property type="protein sequence ID" value="ECT9339577.1"/>
    <property type="molecule type" value="Genomic_DNA"/>
</dbReference>